<dbReference type="PANTHER" id="PTHR36116">
    <property type="entry name" value="UPF0060 MEMBRANE PROTEIN YNFA"/>
    <property type="match status" value="1"/>
</dbReference>
<dbReference type="HAMAP" id="MF_00010">
    <property type="entry name" value="UPF0060"/>
    <property type="match status" value="1"/>
</dbReference>
<dbReference type="AlphaFoldDB" id="A0A317PDP0"/>
<keyword evidence="3 5" id="KW-1133">Transmembrane helix</keyword>
<accession>A0A317PDP0</accession>
<dbReference type="NCBIfam" id="NF002586">
    <property type="entry name" value="PRK02237.1"/>
    <property type="match status" value="1"/>
</dbReference>
<comment type="similarity">
    <text evidence="5">Belongs to the UPF0060 family.</text>
</comment>
<evidence type="ECO:0000313" key="6">
    <source>
        <dbReference type="EMBL" id="PWV97659.1"/>
    </source>
</evidence>
<comment type="caution">
    <text evidence="6">The sequence shown here is derived from an EMBL/GenBank/DDBJ whole genome shotgun (WGS) entry which is preliminary data.</text>
</comment>
<feature type="transmembrane region" description="Helical" evidence="5">
    <location>
        <begin position="6"/>
        <end position="25"/>
    </location>
</feature>
<dbReference type="RefSeq" id="WP_110033955.1">
    <property type="nucleotide sequence ID" value="NZ_QGTR01000006.1"/>
</dbReference>
<gene>
    <name evidence="6" type="ORF">DFR52_106183</name>
</gene>
<dbReference type="Pfam" id="PF02694">
    <property type="entry name" value="UPF0060"/>
    <property type="match status" value="1"/>
</dbReference>
<evidence type="ECO:0000256" key="2">
    <source>
        <dbReference type="ARBA" id="ARBA00022692"/>
    </source>
</evidence>
<proteinExistence type="inferred from homology"/>
<reference evidence="6 7" key="1">
    <citation type="submission" date="2018-05" db="EMBL/GenBank/DDBJ databases">
        <title>Genomic Encyclopedia of Type Strains, Phase IV (KMG-IV): sequencing the most valuable type-strain genomes for metagenomic binning, comparative biology and taxonomic classification.</title>
        <authorList>
            <person name="Goeker M."/>
        </authorList>
    </citation>
    <scope>NUCLEOTIDE SEQUENCE [LARGE SCALE GENOMIC DNA]</scope>
    <source>
        <strain evidence="6 7">DSM 16791</strain>
    </source>
</reference>
<feature type="transmembrane region" description="Helical" evidence="5">
    <location>
        <begin position="89"/>
        <end position="105"/>
    </location>
</feature>
<evidence type="ECO:0000256" key="5">
    <source>
        <dbReference type="HAMAP-Rule" id="MF_00010"/>
    </source>
</evidence>
<evidence type="ECO:0000256" key="3">
    <source>
        <dbReference type="ARBA" id="ARBA00022989"/>
    </source>
</evidence>
<dbReference type="PANTHER" id="PTHR36116:SF1">
    <property type="entry name" value="UPF0060 MEMBRANE PROTEIN YNFA"/>
    <property type="match status" value="1"/>
</dbReference>
<keyword evidence="7" id="KW-1185">Reference proteome</keyword>
<evidence type="ECO:0000256" key="4">
    <source>
        <dbReference type="ARBA" id="ARBA00023136"/>
    </source>
</evidence>
<organism evidence="6 7">
    <name type="scientific">Hoeflea marina</name>
    <dbReference type="NCBI Taxonomy" id="274592"/>
    <lineage>
        <taxon>Bacteria</taxon>
        <taxon>Pseudomonadati</taxon>
        <taxon>Pseudomonadota</taxon>
        <taxon>Alphaproteobacteria</taxon>
        <taxon>Hyphomicrobiales</taxon>
        <taxon>Rhizobiaceae</taxon>
        <taxon>Hoeflea</taxon>
    </lineage>
</organism>
<feature type="transmembrane region" description="Helical" evidence="5">
    <location>
        <begin position="32"/>
        <end position="53"/>
    </location>
</feature>
<keyword evidence="1 5" id="KW-1003">Cell membrane</keyword>
<keyword evidence="4 5" id="KW-0472">Membrane</keyword>
<dbReference type="Proteomes" id="UP000246352">
    <property type="component" value="Unassembled WGS sequence"/>
</dbReference>
<dbReference type="SUPFAM" id="SSF103481">
    <property type="entry name" value="Multidrug resistance efflux transporter EmrE"/>
    <property type="match status" value="1"/>
</dbReference>
<evidence type="ECO:0000256" key="1">
    <source>
        <dbReference type="ARBA" id="ARBA00022475"/>
    </source>
</evidence>
<dbReference type="EMBL" id="QGTR01000006">
    <property type="protein sequence ID" value="PWV97659.1"/>
    <property type="molecule type" value="Genomic_DNA"/>
</dbReference>
<dbReference type="InterPro" id="IPR003844">
    <property type="entry name" value="UPF0060"/>
</dbReference>
<evidence type="ECO:0000313" key="7">
    <source>
        <dbReference type="Proteomes" id="UP000246352"/>
    </source>
</evidence>
<dbReference type="InterPro" id="IPR037185">
    <property type="entry name" value="EmrE-like"/>
</dbReference>
<feature type="transmembrane region" description="Helical" evidence="5">
    <location>
        <begin position="59"/>
        <end position="77"/>
    </location>
</feature>
<dbReference type="OrthoDB" id="123240at2"/>
<comment type="subcellular location">
    <subcellularLocation>
        <location evidence="5">Cell membrane</location>
        <topology evidence="5">Multi-pass membrane protein</topology>
    </subcellularLocation>
</comment>
<dbReference type="GO" id="GO:0005886">
    <property type="term" value="C:plasma membrane"/>
    <property type="evidence" value="ECO:0007669"/>
    <property type="project" value="UniProtKB-SubCell"/>
</dbReference>
<name>A0A317PDP0_9HYPH</name>
<keyword evidence="2 5" id="KW-0812">Transmembrane</keyword>
<protein>
    <submittedName>
        <fullName evidence="6">Small multidrug resistance family-3 protein</fullName>
    </submittedName>
</protein>
<sequence>MLVYPIYFAAALAEIAGCFAFWAWLRLGHSALWLAPGLMSLAAFAWLLALSPADHAGRAYAAYGGIYIAASLLWLWLVEGHRPDPWDGLGAGLCLVGAGIILWAPRAG</sequence>